<reference evidence="8 9" key="1">
    <citation type="submission" date="2019-04" db="EMBL/GenBank/DDBJ databases">
        <title>Complete genome sequencing of Piscirickettsia salmonis strain Psal-009.</title>
        <authorList>
            <person name="Schober I."/>
            <person name="Bunk B."/>
            <person name="Sproer C."/>
            <person name="Carril G.P."/>
            <person name="Riedel T."/>
            <person name="Flores-Herrera P.A."/>
            <person name="Nourdin-Galindo G."/>
            <person name="Marshall S.H."/>
            <person name="Overmann J."/>
        </authorList>
    </citation>
    <scope>NUCLEOTIDE SEQUENCE [LARGE SCALE GENOMIC DNA]</scope>
    <source>
        <strain evidence="8 9">Psal-009</strain>
    </source>
</reference>
<accession>A0A9Q5V8L4</accession>
<dbReference type="GO" id="GO:0008076">
    <property type="term" value="C:voltage-gated potassium channel complex"/>
    <property type="evidence" value="ECO:0007669"/>
    <property type="project" value="InterPro"/>
</dbReference>
<protein>
    <submittedName>
        <fullName evidence="8">K+ channel</fullName>
    </submittedName>
</protein>
<organism evidence="8 9">
    <name type="scientific">Piscirickettsia salmonis</name>
    <dbReference type="NCBI Taxonomy" id="1238"/>
    <lineage>
        <taxon>Bacteria</taxon>
        <taxon>Pseudomonadati</taxon>
        <taxon>Pseudomonadota</taxon>
        <taxon>Gammaproteobacteria</taxon>
        <taxon>Thiotrichales</taxon>
        <taxon>Piscirickettsiaceae</taxon>
        <taxon>Piscirickettsia</taxon>
    </lineage>
</organism>
<keyword evidence="5" id="KW-0406">Ion transport</keyword>
<sequence length="307" mass="35776">MRFFWKDRSILLTLVGYGGLAKEESVVAVRWYQYFFRVRMFFLILLMTQWYLELRHTLNLQQEFIANLTIWSFFVIETVTLLVLVRHKVVYLRRQWVNILVICAGLFLLIFTDYSDTAWLQFLRLLLVAWLLIPWLKVCYLSLTDNRLGTTLVAAFIIMIFAGILISAVDTAFPTPLEGIWFAWVTVSTVGYGDYVPSTLVGRVFGAGLILMGMALFSVITANFSSMFVSKGMRQDFDMVREESENILQGIHAETEEIKLVLERLHSIKVEEDDILANVRELRGRIKHIEKALDKKQRFGRRVWRRG</sequence>
<dbReference type="EMBL" id="CP038908">
    <property type="protein sequence ID" value="QGO04297.1"/>
    <property type="molecule type" value="Genomic_DNA"/>
</dbReference>
<keyword evidence="6" id="KW-0472">Membrane</keyword>
<evidence type="ECO:0000313" key="9">
    <source>
        <dbReference type="Proteomes" id="UP000422232"/>
    </source>
</evidence>
<dbReference type="PANTHER" id="PTHR11537:SF254">
    <property type="entry name" value="POTASSIUM VOLTAGE-GATED CHANNEL PROTEIN SHAB"/>
    <property type="match status" value="1"/>
</dbReference>
<keyword evidence="3" id="KW-0812">Transmembrane</keyword>
<dbReference type="PANTHER" id="PTHR11537">
    <property type="entry name" value="VOLTAGE-GATED POTASSIUM CHANNEL"/>
    <property type="match status" value="1"/>
</dbReference>
<proteinExistence type="predicted"/>
<evidence type="ECO:0000256" key="1">
    <source>
        <dbReference type="ARBA" id="ARBA00004141"/>
    </source>
</evidence>
<evidence type="ECO:0000256" key="2">
    <source>
        <dbReference type="ARBA" id="ARBA00022448"/>
    </source>
</evidence>
<dbReference type="Gene3D" id="1.10.287.70">
    <property type="match status" value="1"/>
</dbReference>
<dbReference type="Proteomes" id="UP000422232">
    <property type="component" value="Chromosome"/>
</dbReference>
<keyword evidence="9" id="KW-1185">Reference proteome</keyword>
<evidence type="ECO:0000256" key="6">
    <source>
        <dbReference type="ARBA" id="ARBA00023136"/>
    </source>
</evidence>
<dbReference type="RefSeq" id="WP_016210235.1">
    <property type="nucleotide sequence ID" value="NZ_CP012413.1"/>
</dbReference>
<keyword evidence="4" id="KW-1133">Transmembrane helix</keyword>
<dbReference type="InterPro" id="IPR028325">
    <property type="entry name" value="VG_K_chnl"/>
</dbReference>
<dbReference type="InterPro" id="IPR013099">
    <property type="entry name" value="K_chnl_dom"/>
</dbReference>
<dbReference type="AlphaFoldDB" id="A0A9Q5V8L4"/>
<name>A0A9Q5V8L4_PISSA</name>
<evidence type="ECO:0000256" key="5">
    <source>
        <dbReference type="ARBA" id="ARBA00023065"/>
    </source>
</evidence>
<dbReference type="GO" id="GO:0001508">
    <property type="term" value="P:action potential"/>
    <property type="evidence" value="ECO:0007669"/>
    <property type="project" value="TreeGrafter"/>
</dbReference>
<dbReference type="SUPFAM" id="SSF81324">
    <property type="entry name" value="Voltage-gated potassium channels"/>
    <property type="match status" value="1"/>
</dbReference>
<dbReference type="GeneID" id="80789586"/>
<keyword evidence="7 8" id="KW-0407">Ion channel</keyword>
<keyword evidence="2" id="KW-0813">Transport</keyword>
<dbReference type="Pfam" id="PF07885">
    <property type="entry name" value="Ion_trans_2"/>
    <property type="match status" value="1"/>
</dbReference>
<evidence type="ECO:0000313" key="8">
    <source>
        <dbReference type="EMBL" id="QGO04297.1"/>
    </source>
</evidence>
<evidence type="ECO:0000256" key="4">
    <source>
        <dbReference type="ARBA" id="ARBA00022989"/>
    </source>
</evidence>
<gene>
    <name evidence="8" type="primary">kcsA</name>
    <name evidence="8" type="ORF">Psal009_00157</name>
</gene>
<comment type="subcellular location">
    <subcellularLocation>
        <location evidence="1">Membrane</location>
        <topology evidence="1">Multi-pass membrane protein</topology>
    </subcellularLocation>
</comment>
<dbReference type="GO" id="GO:0005249">
    <property type="term" value="F:voltage-gated potassium channel activity"/>
    <property type="evidence" value="ECO:0007669"/>
    <property type="project" value="InterPro"/>
</dbReference>
<evidence type="ECO:0000256" key="3">
    <source>
        <dbReference type="ARBA" id="ARBA00022692"/>
    </source>
</evidence>
<evidence type="ECO:0000256" key="7">
    <source>
        <dbReference type="ARBA" id="ARBA00023303"/>
    </source>
</evidence>